<dbReference type="Proteomes" id="UP001206925">
    <property type="component" value="Unassembled WGS sequence"/>
</dbReference>
<dbReference type="AlphaFoldDB" id="A0AAD5C723"/>
<dbReference type="InterPro" id="IPR029035">
    <property type="entry name" value="DHS-like_NAD/FAD-binding_dom"/>
</dbReference>
<evidence type="ECO:0000313" key="1">
    <source>
        <dbReference type="EMBL" id="KAI7736488.1"/>
    </source>
</evidence>
<accession>A0AAD5C723</accession>
<dbReference type="SUPFAM" id="SSF52467">
    <property type="entry name" value="DHS-like NAD/FAD-binding domain"/>
    <property type="match status" value="1"/>
</dbReference>
<reference evidence="1" key="1">
    <citation type="submission" date="2022-06" db="EMBL/GenBank/DDBJ databases">
        <title>Uncovering the hologenomic basis of an extraordinary plant invasion.</title>
        <authorList>
            <person name="Bieker V.C."/>
            <person name="Martin M.D."/>
            <person name="Gilbert T."/>
            <person name="Hodgins K."/>
            <person name="Battlay P."/>
            <person name="Petersen B."/>
            <person name="Wilson J."/>
        </authorList>
    </citation>
    <scope>NUCLEOTIDE SEQUENCE</scope>
    <source>
        <strain evidence="1">AA19_3_7</strain>
        <tissue evidence="1">Leaf</tissue>
    </source>
</reference>
<name>A0AAD5C723_AMBAR</name>
<comment type="caution">
    <text evidence="1">The sequence shown here is derived from an EMBL/GenBank/DDBJ whole genome shotgun (WGS) entry which is preliminary data.</text>
</comment>
<proteinExistence type="predicted"/>
<dbReference type="EMBL" id="JAMZMK010009258">
    <property type="protein sequence ID" value="KAI7736488.1"/>
    <property type="molecule type" value="Genomic_DNA"/>
</dbReference>
<protein>
    <submittedName>
        <fullName evidence="1">Uncharacterized protein</fullName>
    </submittedName>
</protein>
<organism evidence="1 2">
    <name type="scientific">Ambrosia artemisiifolia</name>
    <name type="common">Common ragweed</name>
    <dbReference type="NCBI Taxonomy" id="4212"/>
    <lineage>
        <taxon>Eukaryota</taxon>
        <taxon>Viridiplantae</taxon>
        <taxon>Streptophyta</taxon>
        <taxon>Embryophyta</taxon>
        <taxon>Tracheophyta</taxon>
        <taxon>Spermatophyta</taxon>
        <taxon>Magnoliopsida</taxon>
        <taxon>eudicotyledons</taxon>
        <taxon>Gunneridae</taxon>
        <taxon>Pentapetalae</taxon>
        <taxon>asterids</taxon>
        <taxon>campanulids</taxon>
        <taxon>Asterales</taxon>
        <taxon>Asteraceae</taxon>
        <taxon>Asteroideae</taxon>
        <taxon>Heliantheae alliance</taxon>
        <taxon>Heliantheae</taxon>
        <taxon>Ambrosia</taxon>
    </lineage>
</organism>
<gene>
    <name evidence="1" type="ORF">M8C21_012093</name>
</gene>
<dbReference type="Gene3D" id="2.20.28.200">
    <property type="match status" value="1"/>
</dbReference>
<keyword evidence="2" id="KW-1185">Reference proteome</keyword>
<sequence>MEKCKSCGIEYFQHYEVEFVGLKETPRRCSNVDCDVRLKDTVLDWEVPFKEMNPATVHCDRGDGVLCLGTRFLYGGGKFAIVNLQKTPKDKKASDCLSHGPSEFMNSPFCQNRSSSNNFHSGIEFSVMLQLIQDFDQDNTRCFRRQVLQDPCRSNVRDAIELCKKAWKFTKFQLTVISHPLCAGDVLFNDSLMWVDPALDLAAERSADHLMD</sequence>
<evidence type="ECO:0000313" key="2">
    <source>
        <dbReference type="Proteomes" id="UP001206925"/>
    </source>
</evidence>